<feature type="site" description="Discriminates between blocked and unblocked aminoacyl-tRNA" evidence="7">
    <location>
        <position position="9"/>
    </location>
</feature>
<evidence type="ECO:0000256" key="7">
    <source>
        <dbReference type="HAMAP-Rule" id="MF_00083"/>
    </source>
</evidence>
<comment type="catalytic activity">
    <reaction evidence="7 8">
        <text>an N-acyl-L-alpha-aminoacyl-tRNA + H2O = an N-acyl-L-amino acid + a tRNA + H(+)</text>
        <dbReference type="Rhea" id="RHEA:54448"/>
        <dbReference type="Rhea" id="RHEA-COMP:10123"/>
        <dbReference type="Rhea" id="RHEA-COMP:13883"/>
        <dbReference type="ChEBI" id="CHEBI:15377"/>
        <dbReference type="ChEBI" id="CHEBI:15378"/>
        <dbReference type="ChEBI" id="CHEBI:59874"/>
        <dbReference type="ChEBI" id="CHEBI:78442"/>
        <dbReference type="ChEBI" id="CHEBI:138191"/>
        <dbReference type="EC" id="3.1.1.29"/>
    </reaction>
</comment>
<feature type="site" description="Stabilizes the basic form of H active site to accept a proton" evidence="7">
    <location>
        <position position="92"/>
    </location>
</feature>
<evidence type="ECO:0000256" key="1">
    <source>
        <dbReference type="ARBA" id="ARBA00013260"/>
    </source>
</evidence>
<dbReference type="InterPro" id="IPR018171">
    <property type="entry name" value="Pept_tRNA_hydro_CS"/>
</dbReference>
<comment type="caution">
    <text evidence="10">The sequence shown here is derived from an EMBL/GenBank/DDBJ whole genome shotgun (WGS) entry which is preliminary data.</text>
</comment>
<dbReference type="PROSITE" id="PS01195">
    <property type="entry name" value="PEPT_TRNA_HYDROL_1"/>
    <property type="match status" value="1"/>
</dbReference>
<accession>A0A1F8ARG4</accession>
<keyword evidence="4 7" id="KW-0694">RNA-binding</keyword>
<feature type="binding site" evidence="7">
    <location>
        <position position="14"/>
    </location>
    <ligand>
        <name>tRNA</name>
        <dbReference type="ChEBI" id="CHEBI:17843"/>
    </ligand>
</feature>
<organism evidence="10 11">
    <name type="scientific">Candidatus Woesebacteria bacterium RIFCSPHIGHO2_12_FULL_41_24</name>
    <dbReference type="NCBI Taxonomy" id="1802510"/>
    <lineage>
        <taxon>Bacteria</taxon>
        <taxon>Candidatus Woeseibacteriota</taxon>
    </lineage>
</organism>
<dbReference type="Gene3D" id="3.40.50.1470">
    <property type="entry name" value="Peptidyl-tRNA hydrolase"/>
    <property type="match status" value="1"/>
</dbReference>
<dbReference type="Pfam" id="PF01195">
    <property type="entry name" value="Pept_tRNA_hydro"/>
    <property type="match status" value="1"/>
</dbReference>
<evidence type="ECO:0000256" key="6">
    <source>
        <dbReference type="ARBA" id="ARBA00050038"/>
    </source>
</evidence>
<gene>
    <name evidence="7" type="primary">pth</name>
    <name evidence="10" type="ORF">A3E44_02695</name>
</gene>
<comment type="similarity">
    <text evidence="5 7 9">Belongs to the PTH family.</text>
</comment>
<evidence type="ECO:0000313" key="10">
    <source>
        <dbReference type="EMBL" id="OGM54089.1"/>
    </source>
</evidence>
<dbReference type="InterPro" id="IPR036416">
    <property type="entry name" value="Pept_tRNA_hydro_sf"/>
</dbReference>
<evidence type="ECO:0000256" key="3">
    <source>
        <dbReference type="ARBA" id="ARBA00022801"/>
    </source>
</evidence>
<dbReference type="PANTHER" id="PTHR17224">
    <property type="entry name" value="PEPTIDYL-TRNA HYDROLASE"/>
    <property type="match status" value="1"/>
</dbReference>
<evidence type="ECO:0000256" key="2">
    <source>
        <dbReference type="ARBA" id="ARBA00022555"/>
    </source>
</evidence>
<dbReference type="NCBIfam" id="TIGR00447">
    <property type="entry name" value="pth"/>
    <property type="match status" value="1"/>
</dbReference>
<dbReference type="GO" id="GO:0004045">
    <property type="term" value="F:peptidyl-tRNA hydrolase activity"/>
    <property type="evidence" value="ECO:0007669"/>
    <property type="project" value="UniProtKB-UniRule"/>
</dbReference>
<evidence type="ECO:0000256" key="8">
    <source>
        <dbReference type="RuleBase" id="RU000673"/>
    </source>
</evidence>
<comment type="subunit">
    <text evidence="7">Monomer.</text>
</comment>
<dbReference type="AlphaFoldDB" id="A0A1F8ARG4"/>
<protein>
    <recommendedName>
        <fullName evidence="6 7">Peptidyl-tRNA hydrolase</fullName>
        <shortName evidence="7">Pth</shortName>
        <ecNumber evidence="1 7">3.1.1.29</ecNumber>
    </recommendedName>
</protein>
<feature type="binding site" evidence="7">
    <location>
        <position position="65"/>
    </location>
    <ligand>
        <name>tRNA</name>
        <dbReference type="ChEBI" id="CHEBI:17843"/>
    </ligand>
</feature>
<feature type="binding site" evidence="7">
    <location>
        <position position="113"/>
    </location>
    <ligand>
        <name>tRNA</name>
        <dbReference type="ChEBI" id="CHEBI:17843"/>
    </ligand>
</feature>
<dbReference type="GO" id="GO:0005737">
    <property type="term" value="C:cytoplasm"/>
    <property type="evidence" value="ECO:0007669"/>
    <property type="project" value="UniProtKB-SubCell"/>
</dbReference>
<dbReference type="PANTHER" id="PTHR17224:SF1">
    <property type="entry name" value="PEPTIDYL-TRNA HYDROLASE"/>
    <property type="match status" value="1"/>
</dbReference>
<dbReference type="CDD" id="cd00462">
    <property type="entry name" value="PTH"/>
    <property type="match status" value="1"/>
</dbReference>
<reference evidence="10 11" key="1">
    <citation type="journal article" date="2016" name="Nat. Commun.">
        <title>Thousands of microbial genomes shed light on interconnected biogeochemical processes in an aquifer system.</title>
        <authorList>
            <person name="Anantharaman K."/>
            <person name="Brown C.T."/>
            <person name="Hug L.A."/>
            <person name="Sharon I."/>
            <person name="Castelle C.J."/>
            <person name="Probst A.J."/>
            <person name="Thomas B.C."/>
            <person name="Singh A."/>
            <person name="Wilkins M.J."/>
            <person name="Karaoz U."/>
            <person name="Brodie E.L."/>
            <person name="Williams K.H."/>
            <person name="Hubbard S.S."/>
            <person name="Banfield J.F."/>
        </authorList>
    </citation>
    <scope>NUCLEOTIDE SEQUENCE [LARGE SCALE GENOMIC DNA]</scope>
</reference>
<name>A0A1F8ARG4_9BACT</name>
<sequence length="181" mass="20514">MKLIVGLGNPGDKFRNTRHNVGFVVLDALAQALNADFVVSKYANALYAKLEKGGKILELLKPQTFMNNSGRSVAYVYKRRSLKPEDVFVVHDDLDIKLGDYKIQKGKGPRVHNGLLSIYNRLRTKNFWHVRVGVNNRSQGRKIAGEDYVLQKFSDEELKILDGVISRIVRETNDLITQSKV</sequence>
<evidence type="ECO:0000256" key="4">
    <source>
        <dbReference type="ARBA" id="ARBA00022884"/>
    </source>
</evidence>
<evidence type="ECO:0000256" key="5">
    <source>
        <dbReference type="ARBA" id="ARBA00038063"/>
    </source>
</evidence>
<keyword evidence="2 7" id="KW-0820">tRNA-binding</keyword>
<keyword evidence="3 7" id="KW-0378">Hydrolase</keyword>
<dbReference type="GO" id="GO:0000049">
    <property type="term" value="F:tRNA binding"/>
    <property type="evidence" value="ECO:0007669"/>
    <property type="project" value="UniProtKB-UniRule"/>
</dbReference>
<comment type="function">
    <text evidence="7">Catalyzes the release of premature peptidyl moieties from peptidyl-tRNA molecules trapped in stalled 50S ribosomal subunits, and thus maintains levels of free tRNAs and 50S ribosomes.</text>
</comment>
<feature type="binding site" evidence="7">
    <location>
        <position position="67"/>
    </location>
    <ligand>
        <name>tRNA</name>
        <dbReference type="ChEBI" id="CHEBI:17843"/>
    </ligand>
</feature>
<evidence type="ECO:0000256" key="9">
    <source>
        <dbReference type="RuleBase" id="RU004320"/>
    </source>
</evidence>
<keyword evidence="7" id="KW-0963">Cytoplasm</keyword>
<proteinExistence type="inferred from homology"/>
<dbReference type="SUPFAM" id="SSF53178">
    <property type="entry name" value="Peptidyl-tRNA hydrolase-like"/>
    <property type="match status" value="1"/>
</dbReference>
<dbReference type="InterPro" id="IPR001328">
    <property type="entry name" value="Pept_tRNA_hydro"/>
</dbReference>
<dbReference type="Proteomes" id="UP000178603">
    <property type="component" value="Unassembled WGS sequence"/>
</dbReference>
<dbReference type="GO" id="GO:0006515">
    <property type="term" value="P:protein quality control for misfolded or incompletely synthesized proteins"/>
    <property type="evidence" value="ECO:0007669"/>
    <property type="project" value="UniProtKB-UniRule"/>
</dbReference>
<comment type="subcellular location">
    <subcellularLocation>
        <location evidence="7">Cytoplasm</location>
    </subcellularLocation>
</comment>
<dbReference type="EC" id="3.1.1.29" evidence="1 7"/>
<dbReference type="EMBL" id="MGGW01000018">
    <property type="protein sequence ID" value="OGM54089.1"/>
    <property type="molecule type" value="Genomic_DNA"/>
</dbReference>
<feature type="active site" description="Proton acceptor" evidence="7">
    <location>
        <position position="19"/>
    </location>
</feature>
<dbReference type="GO" id="GO:0072344">
    <property type="term" value="P:rescue of stalled ribosome"/>
    <property type="evidence" value="ECO:0007669"/>
    <property type="project" value="UniProtKB-UniRule"/>
</dbReference>
<evidence type="ECO:0000313" key="11">
    <source>
        <dbReference type="Proteomes" id="UP000178603"/>
    </source>
</evidence>
<dbReference type="HAMAP" id="MF_00083">
    <property type="entry name" value="Pept_tRNA_hydro_bact"/>
    <property type="match status" value="1"/>
</dbReference>
<comment type="function">
    <text evidence="7">Hydrolyzes ribosome-free peptidyl-tRNAs (with 1 or more amino acids incorporated), which drop off the ribosome during protein synthesis, or as a result of ribosome stalling.</text>
</comment>